<evidence type="ECO:0000259" key="3">
    <source>
        <dbReference type="Pfam" id="PF16335"/>
    </source>
</evidence>
<organism evidence="5 6">
    <name type="scientific">Monosiga brevicollis</name>
    <name type="common">Choanoflagellate</name>
    <dbReference type="NCBI Taxonomy" id="81824"/>
    <lineage>
        <taxon>Eukaryota</taxon>
        <taxon>Choanoflagellata</taxon>
        <taxon>Craspedida</taxon>
        <taxon>Salpingoecidae</taxon>
        <taxon>Monosiga</taxon>
    </lineage>
</organism>
<keyword evidence="6" id="KW-1185">Reference proteome</keyword>
<evidence type="ECO:0000259" key="2">
    <source>
        <dbReference type="Pfam" id="PF16334"/>
    </source>
</evidence>
<dbReference type="eggNOG" id="ENOG502QPQS">
    <property type="taxonomic scope" value="Eukaryota"/>
</dbReference>
<feature type="domain" description="Glutaminase A central" evidence="3">
    <location>
        <begin position="338"/>
        <end position="687"/>
    </location>
</feature>
<dbReference type="Proteomes" id="UP000001357">
    <property type="component" value="Unassembled WGS sequence"/>
</dbReference>
<name>A9UYT7_MONBE</name>
<evidence type="ECO:0008006" key="7">
    <source>
        <dbReference type="Google" id="ProtNLM"/>
    </source>
</evidence>
<feature type="domain" description="DUF4964" evidence="2">
    <location>
        <begin position="21"/>
        <end position="81"/>
    </location>
</feature>
<dbReference type="PANTHER" id="PTHR31987:SF1">
    <property type="entry name" value="GLUTAMINASE A"/>
    <property type="match status" value="1"/>
</dbReference>
<dbReference type="RefSeq" id="XP_001745547.1">
    <property type="nucleotide sequence ID" value="XM_001745495.1"/>
</dbReference>
<dbReference type="EMBL" id="CH991550">
    <property type="protein sequence ID" value="EDQ89518.1"/>
    <property type="molecule type" value="Genomic_DNA"/>
</dbReference>
<keyword evidence="1" id="KW-0732">Signal</keyword>
<dbReference type="InterPro" id="IPR032514">
    <property type="entry name" value="GtaA_central"/>
</dbReference>
<evidence type="ECO:0000313" key="5">
    <source>
        <dbReference type="EMBL" id="EDQ89518.1"/>
    </source>
</evidence>
<dbReference type="OMA" id="WAGMIRV"/>
<evidence type="ECO:0000256" key="1">
    <source>
        <dbReference type="SAM" id="SignalP"/>
    </source>
</evidence>
<feature type="domain" description="Glutaminase A N-terminal" evidence="4">
    <location>
        <begin position="112"/>
        <end position="331"/>
    </location>
</feature>
<dbReference type="InterPro" id="IPR033433">
    <property type="entry name" value="GtaA_N"/>
</dbReference>
<dbReference type="Pfam" id="PF17168">
    <property type="entry name" value="DUF5127"/>
    <property type="match status" value="1"/>
</dbReference>
<feature type="signal peptide" evidence="1">
    <location>
        <begin position="1"/>
        <end position="22"/>
    </location>
</feature>
<gene>
    <name evidence="5" type="ORF">MONBRDRAFT_25237</name>
</gene>
<reference evidence="5 6" key="1">
    <citation type="journal article" date="2008" name="Nature">
        <title>The genome of the choanoflagellate Monosiga brevicollis and the origin of metazoans.</title>
        <authorList>
            <consortium name="JGI Sequencing"/>
            <person name="King N."/>
            <person name="Westbrook M.J."/>
            <person name="Young S.L."/>
            <person name="Kuo A."/>
            <person name="Abedin M."/>
            <person name="Chapman J."/>
            <person name="Fairclough S."/>
            <person name="Hellsten U."/>
            <person name="Isogai Y."/>
            <person name="Letunic I."/>
            <person name="Marr M."/>
            <person name="Pincus D."/>
            <person name="Putnam N."/>
            <person name="Rokas A."/>
            <person name="Wright K.J."/>
            <person name="Zuzow R."/>
            <person name="Dirks W."/>
            <person name="Good M."/>
            <person name="Goodstein D."/>
            <person name="Lemons D."/>
            <person name="Li W."/>
            <person name="Lyons J.B."/>
            <person name="Morris A."/>
            <person name="Nichols S."/>
            <person name="Richter D.J."/>
            <person name="Salamov A."/>
            <person name="Bork P."/>
            <person name="Lim W.A."/>
            <person name="Manning G."/>
            <person name="Miller W.T."/>
            <person name="McGinnis W."/>
            <person name="Shapiro H."/>
            <person name="Tjian R."/>
            <person name="Grigoriev I.V."/>
            <person name="Rokhsar D."/>
        </authorList>
    </citation>
    <scope>NUCLEOTIDE SEQUENCE [LARGE SCALE GENOMIC DNA]</scope>
    <source>
        <strain evidence="6">MX1 / ATCC 50154</strain>
    </source>
</reference>
<proteinExistence type="predicted"/>
<sequence>MLARTHGLLALVVALMATGAQADRVSFRAPAIPLVTTDPWMQVWMGADQLTDTEAMYWEGDERAMAGFVRIDGDAYRFLGNCQNVSDCPAAMTQTDVVINATATGVHFADPKGRVSLEVVFQTMLFPSRTDLMARPVSYVDLTVTSLAAQSHAVEVYFDMTAQHVVNTVDQQVQWSTFQQSGVQGVSISHAHQQALDEKGDRIGRDWGYLYLGTRVNTSATFRAGGGEEQRRAFYTTGALPSSTDNRQPRAAQDDMPVVGAAWATTATANPASLVLQIAYDDVATVNYYGHVYHGYWTRLFDNIFDVMQQADHDYPAIRALGASTDAAVRAASVEAGGDKYSVMTTLVFRQVLAATQLVWADDRNTTWLFLKEISTNGDMQTMDVIFPSSPMLLYSNASLLALLLEPVLAYANNETNTPYGSPYSPHQLGTFPIADATTDSQEPMPMENTGNMFLMLLATVQRTKSADFFYPQHWDLLTTWAEYLNASLPYPANQLCTDDFTGRLANNTNLAAKGIVALEAYVQLCHLVGAPNCEALAPYPAYFAHIWETQALDTEPTPHYRLAYNMTGTYSLKYNLLWQHILDMEGPFNYSTVASNEFAYYRSVQNQYGTPLDERHTWVMFEWLAWASCFASSKSDFQALFEPTFDAYNASSSRVPMTDLYDSITADASMNGFFARPVVGGVYAKLILP</sequence>
<dbReference type="GeneID" id="5890730"/>
<feature type="chain" id="PRO_5002742569" description="Glutaminase" evidence="1">
    <location>
        <begin position="23"/>
        <end position="690"/>
    </location>
</feature>
<evidence type="ECO:0000313" key="6">
    <source>
        <dbReference type="Proteomes" id="UP000001357"/>
    </source>
</evidence>
<dbReference type="AlphaFoldDB" id="A9UYT7"/>
<dbReference type="PANTHER" id="PTHR31987">
    <property type="entry name" value="GLUTAMINASE A-RELATED"/>
    <property type="match status" value="1"/>
</dbReference>
<protein>
    <recommendedName>
        <fullName evidence="7">Glutaminase</fullName>
    </recommendedName>
</protein>
<dbReference type="KEGG" id="mbr:MONBRDRAFT_25237"/>
<dbReference type="InterPro" id="IPR052743">
    <property type="entry name" value="Glutaminase_GtaA"/>
</dbReference>
<dbReference type="Pfam" id="PF16335">
    <property type="entry name" value="GtaA_6_Hairpin"/>
    <property type="match status" value="1"/>
</dbReference>
<dbReference type="STRING" id="81824.A9UYT7"/>
<dbReference type="Pfam" id="PF16334">
    <property type="entry name" value="DUF4964"/>
    <property type="match status" value="1"/>
</dbReference>
<evidence type="ECO:0000259" key="4">
    <source>
        <dbReference type="Pfam" id="PF17168"/>
    </source>
</evidence>
<dbReference type="InterPro" id="IPR032515">
    <property type="entry name" value="DUF4964"/>
</dbReference>
<accession>A9UYT7</accession>
<dbReference type="InParanoid" id="A9UYT7"/>